<evidence type="ECO:0000256" key="5">
    <source>
        <dbReference type="ARBA" id="ARBA00022692"/>
    </source>
</evidence>
<evidence type="ECO:0000256" key="7">
    <source>
        <dbReference type="ARBA" id="ARBA00023136"/>
    </source>
</evidence>
<keyword evidence="3" id="KW-0328">Glycosyltransferase</keyword>
<feature type="transmembrane region" description="Helical" evidence="9">
    <location>
        <begin position="303"/>
        <end position="322"/>
    </location>
</feature>
<feature type="transmembrane region" description="Helical" evidence="9">
    <location>
        <begin position="42"/>
        <end position="60"/>
    </location>
</feature>
<evidence type="ECO:0000256" key="1">
    <source>
        <dbReference type="ARBA" id="ARBA00004651"/>
    </source>
</evidence>
<dbReference type="InterPro" id="IPR038731">
    <property type="entry name" value="RgtA/B/C-like"/>
</dbReference>
<dbReference type="Pfam" id="PF13231">
    <property type="entry name" value="PMT_2"/>
    <property type="match status" value="1"/>
</dbReference>
<dbReference type="GO" id="GO:0009103">
    <property type="term" value="P:lipopolysaccharide biosynthetic process"/>
    <property type="evidence" value="ECO:0007669"/>
    <property type="project" value="UniProtKB-ARBA"/>
</dbReference>
<feature type="transmembrane region" description="Helical" evidence="9">
    <location>
        <begin position="96"/>
        <end position="114"/>
    </location>
</feature>
<feature type="region of interest" description="Disordered" evidence="8">
    <location>
        <begin position="1"/>
        <end position="21"/>
    </location>
</feature>
<dbReference type="EMBL" id="QZVT01000002">
    <property type="protein sequence ID" value="RJT81857.1"/>
    <property type="molecule type" value="Genomic_DNA"/>
</dbReference>
<feature type="transmembrane region" description="Helical" evidence="9">
    <location>
        <begin position="121"/>
        <end position="140"/>
    </location>
</feature>
<evidence type="ECO:0000259" key="10">
    <source>
        <dbReference type="Pfam" id="PF13231"/>
    </source>
</evidence>
<feature type="transmembrane region" description="Helical" evidence="9">
    <location>
        <begin position="329"/>
        <end position="347"/>
    </location>
</feature>
<accession>A0A3A5M6N0</accession>
<evidence type="ECO:0000256" key="9">
    <source>
        <dbReference type="SAM" id="Phobius"/>
    </source>
</evidence>
<organism evidence="11 12">
    <name type="scientific">Arthrobacter cheniae</name>
    <dbReference type="NCBI Taxonomy" id="1258888"/>
    <lineage>
        <taxon>Bacteria</taxon>
        <taxon>Bacillati</taxon>
        <taxon>Actinomycetota</taxon>
        <taxon>Actinomycetes</taxon>
        <taxon>Micrococcales</taxon>
        <taxon>Micrococcaceae</taxon>
        <taxon>Arthrobacter</taxon>
    </lineage>
</organism>
<dbReference type="Proteomes" id="UP000272560">
    <property type="component" value="Unassembled WGS sequence"/>
</dbReference>
<dbReference type="GO" id="GO:0016763">
    <property type="term" value="F:pentosyltransferase activity"/>
    <property type="evidence" value="ECO:0007669"/>
    <property type="project" value="TreeGrafter"/>
</dbReference>
<dbReference type="PANTHER" id="PTHR33908:SF11">
    <property type="entry name" value="MEMBRANE PROTEIN"/>
    <property type="match status" value="1"/>
</dbReference>
<dbReference type="AlphaFoldDB" id="A0A3A5M6N0"/>
<feature type="transmembrane region" description="Helical" evidence="9">
    <location>
        <begin position="353"/>
        <end position="372"/>
    </location>
</feature>
<feature type="transmembrane region" description="Helical" evidence="9">
    <location>
        <begin position="146"/>
        <end position="165"/>
    </location>
</feature>
<keyword evidence="7 9" id="KW-0472">Membrane</keyword>
<reference evidence="11 12" key="1">
    <citation type="submission" date="2018-09" db="EMBL/GenBank/DDBJ databases">
        <title>Novel species of Arthrobacter.</title>
        <authorList>
            <person name="Liu Q."/>
            <person name="Xin Y.-H."/>
        </authorList>
    </citation>
    <scope>NUCLEOTIDE SEQUENCE [LARGE SCALE GENOMIC DNA]</scope>
    <source>
        <strain evidence="11 12">Hz2</strain>
    </source>
</reference>
<keyword evidence="12" id="KW-1185">Reference proteome</keyword>
<name>A0A3A5M6N0_9MICC</name>
<feature type="domain" description="Glycosyltransferase RgtA/B/C/D-like" evidence="10">
    <location>
        <begin position="106"/>
        <end position="252"/>
    </location>
</feature>
<proteinExistence type="predicted"/>
<dbReference type="PANTHER" id="PTHR33908">
    <property type="entry name" value="MANNOSYLTRANSFERASE YKCB-RELATED"/>
    <property type="match status" value="1"/>
</dbReference>
<feature type="transmembrane region" description="Helical" evidence="9">
    <location>
        <begin position="172"/>
        <end position="189"/>
    </location>
</feature>
<keyword evidence="5 9" id="KW-0812">Transmembrane</keyword>
<dbReference type="OrthoDB" id="3207667at2"/>
<keyword evidence="6 9" id="KW-1133">Transmembrane helix</keyword>
<evidence type="ECO:0000313" key="12">
    <source>
        <dbReference type="Proteomes" id="UP000272560"/>
    </source>
</evidence>
<gene>
    <name evidence="11" type="ORF">D6T63_03595</name>
</gene>
<dbReference type="GO" id="GO:0005886">
    <property type="term" value="C:plasma membrane"/>
    <property type="evidence" value="ECO:0007669"/>
    <property type="project" value="UniProtKB-SubCell"/>
</dbReference>
<dbReference type="InterPro" id="IPR050297">
    <property type="entry name" value="LipidA_mod_glycosyltrf_83"/>
</dbReference>
<protein>
    <submittedName>
        <fullName evidence="11">Phospholipid carrier-dependent glycosyltransferase</fullName>
    </submittedName>
</protein>
<feature type="transmembrane region" description="Helical" evidence="9">
    <location>
        <begin position="393"/>
        <end position="410"/>
    </location>
</feature>
<comment type="subcellular location">
    <subcellularLocation>
        <location evidence="1">Cell membrane</location>
        <topology evidence="1">Multi-pass membrane protein</topology>
    </subcellularLocation>
</comment>
<evidence type="ECO:0000256" key="4">
    <source>
        <dbReference type="ARBA" id="ARBA00022679"/>
    </source>
</evidence>
<evidence type="ECO:0000256" key="8">
    <source>
        <dbReference type="SAM" id="MobiDB-lite"/>
    </source>
</evidence>
<feature type="transmembrane region" description="Helical" evidence="9">
    <location>
        <begin position="236"/>
        <end position="256"/>
    </location>
</feature>
<comment type="caution">
    <text evidence="11">The sequence shown here is derived from an EMBL/GenBank/DDBJ whole genome shotgun (WGS) entry which is preliminary data.</text>
</comment>
<evidence type="ECO:0000256" key="6">
    <source>
        <dbReference type="ARBA" id="ARBA00022989"/>
    </source>
</evidence>
<sequence>MALLELRPPVRPPDQGIRPAHKAPLDARHSFTLRRLSRQDRLVMAALFIMAVVFSLWNLTGAPSYQDDEGTYTAQAFSVHKGTLAPYTYWYDHPPLGWIQIAALNWIPMLFNLGDGTAIGATRYVIAAFFVSSAILLYMLARRLTVRIPFAALTTVVFILSPLSLVLGRQVYLDNVAVPWVLLAFYLALSSRHALAHHVFAGTCFAIAVLSKETLAIFGPALLLTLINRPRWSNRAFSVVGFLAVGALVLAFYPLAALLRNELLAGPDHVSLQEALTFQFLKRSGSGTIFETGSSRAELLTGWLYFDKYLITAGLIAALVCLFRRNSRAITLAVALFALPIVLGQGYLPAMYIIAVIPFLALAVGVGVDIAWSGTEKLWRHHAGLKNPLRGSFVVALGGSLVLMSMPQWFEQDRELLTAETNTDWKNTMTWVQDNVSREDVVLAPYSMWHDLNSSGWDDPWSMIAVEKPDLDAQFDQIHPGSWRDVDYIVVGPTVLANIENLGLTRTGKVLENSVPVKTFGEWSINKMTVPLEELAVRGTP</sequence>
<evidence type="ECO:0000256" key="2">
    <source>
        <dbReference type="ARBA" id="ARBA00022475"/>
    </source>
</evidence>
<evidence type="ECO:0000313" key="11">
    <source>
        <dbReference type="EMBL" id="RJT81857.1"/>
    </source>
</evidence>
<keyword evidence="2" id="KW-1003">Cell membrane</keyword>
<keyword evidence="4 11" id="KW-0808">Transferase</keyword>
<evidence type="ECO:0000256" key="3">
    <source>
        <dbReference type="ARBA" id="ARBA00022676"/>
    </source>
</evidence>
<feature type="transmembrane region" description="Helical" evidence="9">
    <location>
        <begin position="195"/>
        <end position="224"/>
    </location>
</feature>